<dbReference type="Proteomes" id="UP000095281">
    <property type="component" value="Unplaced"/>
</dbReference>
<organism evidence="1 2">
    <name type="scientific">Meloidogyne hapla</name>
    <name type="common">Root-knot nematode worm</name>
    <dbReference type="NCBI Taxonomy" id="6305"/>
    <lineage>
        <taxon>Eukaryota</taxon>
        <taxon>Metazoa</taxon>
        <taxon>Ecdysozoa</taxon>
        <taxon>Nematoda</taxon>
        <taxon>Chromadorea</taxon>
        <taxon>Rhabditida</taxon>
        <taxon>Tylenchina</taxon>
        <taxon>Tylenchomorpha</taxon>
        <taxon>Tylenchoidea</taxon>
        <taxon>Meloidogynidae</taxon>
        <taxon>Meloidogyninae</taxon>
        <taxon>Meloidogyne</taxon>
    </lineage>
</organism>
<accession>A0A1I8B564</accession>
<dbReference type="WBParaSite" id="MhA1_Contig1440.frz3.gene2">
    <property type="protein sequence ID" value="MhA1_Contig1440.frz3.gene2"/>
    <property type="gene ID" value="MhA1_Contig1440.frz3.gene2"/>
</dbReference>
<name>A0A1I8B564_MELHA</name>
<sequence>MSAGNSCLFETSTPNFRVHDENRPKLPLINNSTIDNERIQLPPSPQWDIRVLNEPFFSINTIGAFLLLDELCLNTLGVSTLGAKKKIMHAVTTNCEHISLIDCNDYKNKEMECRLTATGMICCICKERLKLMRHKRL</sequence>
<keyword evidence="1" id="KW-1185">Reference proteome</keyword>
<dbReference type="AlphaFoldDB" id="A0A1I8B564"/>
<reference evidence="2" key="1">
    <citation type="submission" date="2016-11" db="UniProtKB">
        <authorList>
            <consortium name="WormBaseParasite"/>
        </authorList>
    </citation>
    <scope>IDENTIFICATION</scope>
</reference>
<proteinExistence type="predicted"/>
<evidence type="ECO:0000313" key="1">
    <source>
        <dbReference type="Proteomes" id="UP000095281"/>
    </source>
</evidence>
<protein>
    <submittedName>
        <fullName evidence="2">SAM domain-containing protein</fullName>
    </submittedName>
</protein>
<evidence type="ECO:0000313" key="2">
    <source>
        <dbReference type="WBParaSite" id="MhA1_Contig1440.frz3.gene2"/>
    </source>
</evidence>